<evidence type="ECO:0008006" key="3">
    <source>
        <dbReference type="Google" id="ProtNLM"/>
    </source>
</evidence>
<sequence length="42" mass="4973">MSYPIIIQPEAELDFEDAYCWYEQHRQGLGSEFIRAVDNCFS</sequence>
<protein>
    <recommendedName>
        <fullName evidence="3">Type II toxin-antitoxin system RelE/ParE family toxin</fullName>
    </recommendedName>
</protein>
<dbReference type="EMBL" id="JAYGHT010000142">
    <property type="protein sequence ID" value="MEA5521964.1"/>
    <property type="molecule type" value="Genomic_DNA"/>
</dbReference>
<gene>
    <name evidence="1" type="ORF">VB854_23775</name>
</gene>
<organism evidence="1 2">
    <name type="scientific">Limnoraphis robusta CCNP1315</name>
    <dbReference type="NCBI Taxonomy" id="3110306"/>
    <lineage>
        <taxon>Bacteria</taxon>
        <taxon>Bacillati</taxon>
        <taxon>Cyanobacteriota</taxon>
        <taxon>Cyanophyceae</taxon>
        <taxon>Oscillatoriophycideae</taxon>
        <taxon>Oscillatoriales</taxon>
        <taxon>Sirenicapillariaceae</taxon>
        <taxon>Limnoraphis</taxon>
    </lineage>
</organism>
<proteinExistence type="predicted"/>
<keyword evidence="2" id="KW-1185">Reference proteome</keyword>
<name>A0ABU5U442_9CYAN</name>
<dbReference type="Proteomes" id="UP001301728">
    <property type="component" value="Unassembled WGS sequence"/>
</dbReference>
<reference evidence="1 2" key="1">
    <citation type="submission" date="2023-12" db="EMBL/GenBank/DDBJ databases">
        <title>Baltic Sea Cyanobacteria.</title>
        <authorList>
            <person name="Delbaje E."/>
            <person name="Fewer D.P."/>
            <person name="Shishido T.K."/>
        </authorList>
    </citation>
    <scope>NUCLEOTIDE SEQUENCE [LARGE SCALE GENOMIC DNA]</scope>
    <source>
        <strain evidence="1 2">CCNP 1315</strain>
    </source>
</reference>
<comment type="caution">
    <text evidence="1">The sequence shown here is derived from an EMBL/GenBank/DDBJ whole genome shotgun (WGS) entry which is preliminary data.</text>
</comment>
<evidence type="ECO:0000313" key="1">
    <source>
        <dbReference type="EMBL" id="MEA5521964.1"/>
    </source>
</evidence>
<dbReference type="RefSeq" id="WP_281062894.1">
    <property type="nucleotide sequence ID" value="NZ_JAYGHT010000142.1"/>
</dbReference>
<accession>A0ABU5U442</accession>
<evidence type="ECO:0000313" key="2">
    <source>
        <dbReference type="Proteomes" id="UP001301728"/>
    </source>
</evidence>